<dbReference type="GO" id="GO:0005829">
    <property type="term" value="C:cytosol"/>
    <property type="evidence" value="ECO:0007669"/>
    <property type="project" value="TreeGrafter"/>
</dbReference>
<dbReference type="SUPFAM" id="SSF56214">
    <property type="entry name" value="4'-phosphopantetheinyl transferase"/>
    <property type="match status" value="1"/>
</dbReference>
<evidence type="ECO:0000313" key="3">
    <source>
        <dbReference type="EMBL" id="SVC28089.1"/>
    </source>
</evidence>
<proteinExistence type="predicted"/>
<dbReference type="Pfam" id="PF01648">
    <property type="entry name" value="ACPS"/>
    <property type="match status" value="1"/>
</dbReference>
<dbReference type="PANTHER" id="PTHR12215">
    <property type="entry name" value="PHOSPHOPANTETHEINE TRANSFERASE"/>
    <property type="match status" value="1"/>
</dbReference>
<dbReference type="EMBL" id="UINC01082901">
    <property type="protein sequence ID" value="SVC28089.1"/>
    <property type="molecule type" value="Genomic_DNA"/>
</dbReference>
<keyword evidence="1" id="KW-0808">Transferase</keyword>
<name>A0A382KUW2_9ZZZZ</name>
<dbReference type="Gene3D" id="3.90.470.20">
    <property type="entry name" value="4'-phosphopantetheinyl transferase domain"/>
    <property type="match status" value="1"/>
</dbReference>
<dbReference type="GO" id="GO:0019878">
    <property type="term" value="P:lysine biosynthetic process via aminoadipic acid"/>
    <property type="evidence" value="ECO:0007669"/>
    <property type="project" value="TreeGrafter"/>
</dbReference>
<gene>
    <name evidence="3" type="ORF">METZ01_LOCUS280943</name>
</gene>
<evidence type="ECO:0000256" key="1">
    <source>
        <dbReference type="ARBA" id="ARBA00022679"/>
    </source>
</evidence>
<reference evidence="3" key="1">
    <citation type="submission" date="2018-05" db="EMBL/GenBank/DDBJ databases">
        <authorList>
            <person name="Lanie J.A."/>
            <person name="Ng W.-L."/>
            <person name="Kazmierczak K.M."/>
            <person name="Andrzejewski T.M."/>
            <person name="Davidsen T.M."/>
            <person name="Wayne K.J."/>
            <person name="Tettelin H."/>
            <person name="Glass J.I."/>
            <person name="Rusch D."/>
            <person name="Podicherti R."/>
            <person name="Tsui H.-C.T."/>
            <person name="Winkler M.E."/>
        </authorList>
    </citation>
    <scope>NUCLEOTIDE SEQUENCE</scope>
</reference>
<sequence length="151" mass="17828">MPEGKPYIPEYEIFCSISHSGNSVVVAFSTYSEIGIDIEKHRERKFEKLVKNYFHPKEFKVFKALQESEKLDWFYTHWTIKEAMAKAKGEGINSNNLRKQRPKGHLIRHEYFTFHNYSLSCVHYSKNPIELEIATPLDYAPWINLTAQSWL</sequence>
<dbReference type="InterPro" id="IPR050559">
    <property type="entry name" value="P-Pant_transferase_sf"/>
</dbReference>
<dbReference type="GO" id="GO:0008897">
    <property type="term" value="F:holo-[acyl-carrier-protein] synthase activity"/>
    <property type="evidence" value="ECO:0007669"/>
    <property type="project" value="InterPro"/>
</dbReference>
<feature type="domain" description="4'-phosphopantetheinyl transferase" evidence="2">
    <location>
        <begin position="34"/>
        <end position="93"/>
    </location>
</feature>
<dbReference type="GO" id="GO:0000287">
    <property type="term" value="F:magnesium ion binding"/>
    <property type="evidence" value="ECO:0007669"/>
    <property type="project" value="InterPro"/>
</dbReference>
<dbReference type="AlphaFoldDB" id="A0A382KUW2"/>
<dbReference type="InterPro" id="IPR008278">
    <property type="entry name" value="4-PPantetheinyl_Trfase_dom"/>
</dbReference>
<dbReference type="PANTHER" id="PTHR12215:SF10">
    <property type="entry name" value="L-AMINOADIPATE-SEMIALDEHYDE DEHYDROGENASE-PHOSPHOPANTETHEINYL TRANSFERASE"/>
    <property type="match status" value="1"/>
</dbReference>
<organism evidence="3">
    <name type="scientific">marine metagenome</name>
    <dbReference type="NCBI Taxonomy" id="408172"/>
    <lineage>
        <taxon>unclassified sequences</taxon>
        <taxon>metagenomes</taxon>
        <taxon>ecological metagenomes</taxon>
    </lineage>
</organism>
<evidence type="ECO:0000259" key="2">
    <source>
        <dbReference type="Pfam" id="PF01648"/>
    </source>
</evidence>
<accession>A0A382KUW2</accession>
<protein>
    <recommendedName>
        <fullName evidence="2">4'-phosphopantetheinyl transferase domain-containing protein</fullName>
    </recommendedName>
</protein>
<dbReference type="InterPro" id="IPR037143">
    <property type="entry name" value="4-PPantetheinyl_Trfase_dom_sf"/>
</dbReference>